<comment type="catalytic activity">
    <reaction evidence="1 18 19">
        <text>(6R)-NADHX = (6S)-NADHX</text>
        <dbReference type="Rhea" id="RHEA:32215"/>
        <dbReference type="ChEBI" id="CHEBI:64074"/>
        <dbReference type="ChEBI" id="CHEBI:64075"/>
        <dbReference type="EC" id="5.1.99.6"/>
    </reaction>
</comment>
<accession>B8D3X9</accession>
<dbReference type="PROSITE" id="PS51385">
    <property type="entry name" value="YJEF_N"/>
    <property type="match status" value="1"/>
</dbReference>
<gene>
    <name evidence="17" type="primary">nnrD</name>
    <name evidence="18" type="synonym">nnrE</name>
    <name evidence="22" type="ordered locus">DKAM_0484</name>
</gene>
<comment type="function">
    <text evidence="14 19">Bifunctional enzyme that catalyzes the epimerization of the S- and R-forms of NAD(P)HX and the dehydration of the S-form of NAD(P)HX at the expense of ADP, which is converted to AMP. This allows the repair of both epimers of NAD(P)HX, a damaged form of NAD(P)H that is a result of enzymatic or heat-dependent hydration.</text>
</comment>
<dbReference type="HOGENOM" id="CLU_024853_4_1_2"/>
<comment type="similarity">
    <text evidence="17">Belongs to the NnrD/CARKD family.</text>
</comment>
<dbReference type="PROSITE" id="PS51383">
    <property type="entry name" value="YJEF_C_3"/>
    <property type="match status" value="1"/>
</dbReference>
<evidence type="ECO:0000256" key="11">
    <source>
        <dbReference type="ARBA" id="ARBA00023235"/>
    </source>
</evidence>
<evidence type="ECO:0000256" key="5">
    <source>
        <dbReference type="ARBA" id="ARBA00022723"/>
    </source>
</evidence>
<feature type="binding site" evidence="17">
    <location>
        <position position="250"/>
    </location>
    <ligand>
        <name>(6S)-NADPHX</name>
        <dbReference type="ChEBI" id="CHEBI:64076"/>
    </ligand>
</feature>
<keyword evidence="7 17" id="KW-0067">ATP-binding</keyword>
<comment type="similarity">
    <text evidence="3 19">In the N-terminal section; belongs to the NnrE/AIBP family.</text>
</comment>
<dbReference type="GO" id="GO:0046872">
    <property type="term" value="F:metal ion binding"/>
    <property type="evidence" value="ECO:0007669"/>
    <property type="project" value="UniProtKB-UniRule"/>
</dbReference>
<dbReference type="GO" id="GO:0016301">
    <property type="term" value="F:kinase activity"/>
    <property type="evidence" value="ECO:0007669"/>
    <property type="project" value="UniProtKB-KW"/>
</dbReference>
<evidence type="ECO:0000256" key="16">
    <source>
        <dbReference type="ARBA" id="ARBA00049209"/>
    </source>
</evidence>
<dbReference type="PROSITE" id="PS01050">
    <property type="entry name" value="YJEF_C_2"/>
    <property type="match status" value="1"/>
</dbReference>
<feature type="binding site" evidence="18">
    <location>
        <position position="50"/>
    </location>
    <ligand>
        <name>K(+)</name>
        <dbReference type="ChEBI" id="CHEBI:29103"/>
    </ligand>
</feature>
<evidence type="ECO:0000256" key="6">
    <source>
        <dbReference type="ARBA" id="ARBA00022741"/>
    </source>
</evidence>
<protein>
    <recommendedName>
        <fullName evidence="19">Bifunctional NAD(P)H-hydrate repair enzyme</fullName>
    </recommendedName>
    <alternativeName>
        <fullName evidence="19">Nicotinamide nucleotide repair protein</fullName>
    </alternativeName>
    <domain>
        <recommendedName>
            <fullName evidence="19">ADP-dependent (S)-NAD(P)H-hydrate dehydratase</fullName>
            <ecNumber evidence="19">4.2.1.136</ecNumber>
        </recommendedName>
        <alternativeName>
            <fullName evidence="19">ADP-dependent NAD(P)HX dehydratase</fullName>
        </alternativeName>
    </domain>
    <domain>
        <recommendedName>
            <fullName evidence="19">NAD(P)H-hydrate epimerase</fullName>
            <ecNumber evidence="19">5.1.99.6</ecNumber>
        </recommendedName>
    </domain>
</protein>
<dbReference type="HAMAP" id="MF_01966">
    <property type="entry name" value="NADHX_epimerase"/>
    <property type="match status" value="1"/>
</dbReference>
<evidence type="ECO:0000259" key="20">
    <source>
        <dbReference type="PROSITE" id="PS51383"/>
    </source>
</evidence>
<keyword evidence="10 17" id="KW-0520">NAD</keyword>
<evidence type="ECO:0000313" key="23">
    <source>
        <dbReference type="Proteomes" id="UP000006903"/>
    </source>
</evidence>
<keyword evidence="22" id="KW-0418">Kinase</keyword>
<comment type="cofactor">
    <cofactor evidence="18 19">
        <name>K(+)</name>
        <dbReference type="ChEBI" id="CHEBI:29103"/>
    </cofactor>
    <text evidence="18 19">Binds 1 potassium ion per subunit.</text>
</comment>
<comment type="similarity">
    <text evidence="4 19">In the C-terminal section; belongs to the NnrD/CARKD family.</text>
</comment>
<dbReference type="Pfam" id="PF01256">
    <property type="entry name" value="Carb_kinase"/>
    <property type="match status" value="1"/>
</dbReference>
<keyword evidence="6 17" id="KW-0547">Nucleotide-binding</keyword>
<evidence type="ECO:0000256" key="13">
    <source>
        <dbReference type="ARBA" id="ARBA00023268"/>
    </source>
</evidence>
<keyword evidence="22" id="KW-0808">Transferase</keyword>
<evidence type="ECO:0000256" key="12">
    <source>
        <dbReference type="ARBA" id="ARBA00023239"/>
    </source>
</evidence>
<evidence type="ECO:0000256" key="3">
    <source>
        <dbReference type="ARBA" id="ARBA00006001"/>
    </source>
</evidence>
<evidence type="ECO:0000256" key="2">
    <source>
        <dbReference type="ARBA" id="ARBA00000909"/>
    </source>
</evidence>
<dbReference type="CDD" id="cd01171">
    <property type="entry name" value="YXKO-related"/>
    <property type="match status" value="1"/>
</dbReference>
<comment type="function">
    <text evidence="18">Catalyzes the epimerization of the S- and R-forms of NAD(P)HX, a damaged form of NAD(P)H that is a result of enzymatic or heat-dependent hydration. This is a prerequisite for the S-specific NAD(P)H-hydrate dehydratase to allow the repair of both epimers of NAD(P)HX.</text>
</comment>
<feature type="domain" description="YjeF C-terminal" evidence="20">
    <location>
        <begin position="215"/>
        <end position="501"/>
    </location>
</feature>
<evidence type="ECO:0000256" key="15">
    <source>
        <dbReference type="ARBA" id="ARBA00048238"/>
    </source>
</evidence>
<dbReference type="EMBL" id="CP001140">
    <property type="protein sequence ID" value="ACL10810.1"/>
    <property type="molecule type" value="Genomic_DNA"/>
</dbReference>
<proteinExistence type="inferred from homology"/>
<evidence type="ECO:0000256" key="10">
    <source>
        <dbReference type="ARBA" id="ARBA00023027"/>
    </source>
</evidence>
<keyword evidence="12 17" id="KW-0456">Lyase</keyword>
<dbReference type="NCBIfam" id="TIGR00197">
    <property type="entry name" value="yjeF_nterm"/>
    <property type="match status" value="1"/>
</dbReference>
<sequence>MRLIDEEAQKYGLSSIILMEEAGSALYTVILREYGVEGRRFTVIAGTGNNGGDALVAARRLHAGGGFVEVFIVGNPIKMSEAARTNRDILVKMGIPVKYVSSDEEVSALEESINRADVLLVGLIGIGLRGEVSGLPKRIIELVNSSGKPVVSVDIPSGVEGDTGLVRGVAVKSSITVAFGMPKYGNILYPGYHYCGKLYVSMLSYPRGIIESVRAELNTPVKLPERPRWGHKGVFGKLLAIAGARYYYGAPYYVSLSFLKVGGGYSRLAAPKGIIPYIASRAHEVVYIPLEETSEGTIALGNLEKILGVIEEHSIDIVAVGPGVSLNNETQELVRELVESIDKPVIIDGDGITAVSGNPDVVKKRKAPTIVTPHPAEFSRLVNKPLKEVQENPVEYLRKACMELGSYIVYKGAHSMICYPDGYIYVNMTGNPGMAKAGSGDVLTGAIAGMYGIGLRNIGEAVRMGVLVHGLAGDLAAEDIGEDGVTPDTIMGYLPKAVKVLRENPGLIVDKYMPKQV</sequence>
<dbReference type="STRING" id="490899.DKAM_0484"/>
<feature type="binding site" evidence="17">
    <location>
        <position position="440"/>
    </location>
    <ligand>
        <name>AMP</name>
        <dbReference type="ChEBI" id="CHEBI:456215"/>
    </ligand>
</feature>
<feature type="binding site" evidence="17">
    <location>
        <position position="374"/>
    </location>
    <ligand>
        <name>(6S)-NADPHX</name>
        <dbReference type="ChEBI" id="CHEBI:64076"/>
    </ligand>
</feature>
<organism evidence="22 23">
    <name type="scientific">Desulfurococcus amylolyticus (strain DSM 18924 / JCM 16383 / VKM B-2413 / 1221n)</name>
    <name type="common">Desulfurococcus kamchatkensis</name>
    <dbReference type="NCBI Taxonomy" id="490899"/>
    <lineage>
        <taxon>Archaea</taxon>
        <taxon>Thermoproteota</taxon>
        <taxon>Thermoprotei</taxon>
        <taxon>Desulfurococcales</taxon>
        <taxon>Desulfurococcaceae</taxon>
        <taxon>Desulfurococcus</taxon>
    </lineage>
</organism>
<dbReference type="InterPro" id="IPR000631">
    <property type="entry name" value="CARKD"/>
</dbReference>
<dbReference type="PANTHER" id="PTHR12592">
    <property type="entry name" value="ATP-DEPENDENT (S)-NAD(P)H-HYDRATE DEHYDRATASE FAMILY MEMBER"/>
    <property type="match status" value="1"/>
</dbReference>
<dbReference type="InterPro" id="IPR030677">
    <property type="entry name" value="Nnr"/>
</dbReference>
<evidence type="ECO:0000256" key="7">
    <source>
        <dbReference type="ARBA" id="ARBA00022840"/>
    </source>
</evidence>
<dbReference type="InterPro" id="IPR036652">
    <property type="entry name" value="YjeF_N_dom_sf"/>
</dbReference>
<dbReference type="KEGG" id="dka:DKAM_0484"/>
<dbReference type="EC" id="4.2.1.136" evidence="19"/>
<evidence type="ECO:0000256" key="17">
    <source>
        <dbReference type="HAMAP-Rule" id="MF_01965"/>
    </source>
</evidence>
<dbReference type="PIRSF" id="PIRSF017184">
    <property type="entry name" value="Nnr"/>
    <property type="match status" value="1"/>
</dbReference>
<dbReference type="SUPFAM" id="SSF64153">
    <property type="entry name" value="YjeF N-terminal domain-like"/>
    <property type="match status" value="1"/>
</dbReference>
<evidence type="ECO:0000256" key="14">
    <source>
        <dbReference type="ARBA" id="ARBA00025153"/>
    </source>
</evidence>
<keyword evidence="13" id="KW-0511">Multifunctional enzyme</keyword>
<evidence type="ECO:0000259" key="21">
    <source>
        <dbReference type="PROSITE" id="PS51385"/>
    </source>
</evidence>
<dbReference type="InterPro" id="IPR017953">
    <property type="entry name" value="Carbohydrate_kinase_pred_CS"/>
</dbReference>
<feature type="binding site" evidence="17">
    <location>
        <position position="441"/>
    </location>
    <ligand>
        <name>(6S)-NADPHX</name>
        <dbReference type="ChEBI" id="CHEBI:64076"/>
    </ligand>
</feature>
<feature type="binding site" evidence="18">
    <location>
        <position position="157"/>
    </location>
    <ligand>
        <name>K(+)</name>
        <dbReference type="ChEBI" id="CHEBI:29103"/>
    </ligand>
</feature>
<comment type="similarity">
    <text evidence="18">Belongs to the NnrE/AIBP family.</text>
</comment>
<dbReference type="eggNOG" id="arCOG00018">
    <property type="taxonomic scope" value="Archaea"/>
</dbReference>
<evidence type="ECO:0000256" key="1">
    <source>
        <dbReference type="ARBA" id="ARBA00000013"/>
    </source>
</evidence>
<keyword evidence="8 17" id="KW-0521">NADP</keyword>
<evidence type="ECO:0000256" key="9">
    <source>
        <dbReference type="ARBA" id="ARBA00022958"/>
    </source>
</evidence>
<keyword evidence="5 18" id="KW-0479">Metal-binding</keyword>
<dbReference type="GO" id="GO:0005524">
    <property type="term" value="F:ATP binding"/>
    <property type="evidence" value="ECO:0007669"/>
    <property type="project" value="UniProtKB-UniRule"/>
</dbReference>
<comment type="catalytic activity">
    <reaction evidence="15 17 19">
        <text>(6S)-NADHX + ADP = AMP + phosphate + NADH + H(+)</text>
        <dbReference type="Rhea" id="RHEA:32223"/>
        <dbReference type="ChEBI" id="CHEBI:15378"/>
        <dbReference type="ChEBI" id="CHEBI:43474"/>
        <dbReference type="ChEBI" id="CHEBI:57945"/>
        <dbReference type="ChEBI" id="CHEBI:64074"/>
        <dbReference type="ChEBI" id="CHEBI:456215"/>
        <dbReference type="ChEBI" id="CHEBI:456216"/>
        <dbReference type="EC" id="4.2.1.136"/>
    </reaction>
</comment>
<dbReference type="GO" id="GO:0052855">
    <property type="term" value="F:ADP-dependent NAD(P)H-hydrate dehydratase activity"/>
    <property type="evidence" value="ECO:0007669"/>
    <property type="project" value="UniProtKB-UniRule"/>
</dbReference>
<feature type="binding site" evidence="17">
    <location>
        <begin position="411"/>
        <end position="415"/>
    </location>
    <ligand>
        <name>AMP</name>
        <dbReference type="ChEBI" id="CHEBI:456215"/>
    </ligand>
</feature>
<evidence type="ECO:0000256" key="18">
    <source>
        <dbReference type="HAMAP-Rule" id="MF_01966"/>
    </source>
</evidence>
<dbReference type="PANTHER" id="PTHR12592:SF0">
    <property type="entry name" value="ATP-DEPENDENT (S)-NAD(P)H-HYDRATE DEHYDRATASE"/>
    <property type="match status" value="1"/>
</dbReference>
<dbReference type="NCBIfam" id="TIGR00196">
    <property type="entry name" value="yjeF_cterm"/>
    <property type="match status" value="1"/>
</dbReference>
<feature type="binding site" evidence="18">
    <location>
        <begin position="125"/>
        <end position="131"/>
    </location>
    <ligand>
        <name>(6S)-NADPHX</name>
        <dbReference type="ChEBI" id="CHEBI:64076"/>
    </ligand>
</feature>
<dbReference type="GO" id="GO:0046496">
    <property type="term" value="P:nicotinamide nucleotide metabolic process"/>
    <property type="evidence" value="ECO:0007669"/>
    <property type="project" value="UniProtKB-UniRule"/>
</dbReference>
<comment type="function">
    <text evidence="17">Catalyzes the dehydration of the S-form of NAD(P)HX at the expense of ADP, which is converted to AMP. Together with NAD(P)HX epimerase, which catalyzes the epimerization of the S- and R-forms, the enzyme allows the repair of both epimers of NAD(P)HX, a damaged form of NAD(P)H that is a result of enzymatic or heat-dependent hydration.</text>
</comment>
<dbReference type="SUPFAM" id="SSF53613">
    <property type="entry name" value="Ribokinase-like"/>
    <property type="match status" value="1"/>
</dbReference>
<comment type="catalytic activity">
    <reaction evidence="2 18 19">
        <text>(6R)-NADPHX = (6S)-NADPHX</text>
        <dbReference type="Rhea" id="RHEA:32227"/>
        <dbReference type="ChEBI" id="CHEBI:64076"/>
        <dbReference type="ChEBI" id="CHEBI:64077"/>
        <dbReference type="EC" id="5.1.99.6"/>
    </reaction>
</comment>
<evidence type="ECO:0000256" key="8">
    <source>
        <dbReference type="ARBA" id="ARBA00022857"/>
    </source>
</evidence>
<comment type="catalytic activity">
    <reaction evidence="16 17 19">
        <text>(6S)-NADPHX + ADP = AMP + phosphate + NADPH + H(+)</text>
        <dbReference type="Rhea" id="RHEA:32235"/>
        <dbReference type="ChEBI" id="CHEBI:15378"/>
        <dbReference type="ChEBI" id="CHEBI:43474"/>
        <dbReference type="ChEBI" id="CHEBI:57783"/>
        <dbReference type="ChEBI" id="CHEBI:64076"/>
        <dbReference type="ChEBI" id="CHEBI:456215"/>
        <dbReference type="ChEBI" id="CHEBI:456216"/>
        <dbReference type="EC" id="4.2.1.136"/>
    </reaction>
</comment>
<dbReference type="Gene3D" id="3.40.50.10260">
    <property type="entry name" value="YjeF N-terminal domain"/>
    <property type="match status" value="1"/>
</dbReference>
<feature type="binding site" evidence="18">
    <location>
        <begin position="49"/>
        <end position="53"/>
    </location>
    <ligand>
        <name>(6S)-NADPHX</name>
        <dbReference type="ChEBI" id="CHEBI:64076"/>
    </ligand>
</feature>
<dbReference type="InterPro" id="IPR029056">
    <property type="entry name" value="Ribokinase-like"/>
</dbReference>
<dbReference type="HAMAP" id="MF_01965">
    <property type="entry name" value="NADHX_dehydratase"/>
    <property type="match status" value="1"/>
</dbReference>
<dbReference type="Pfam" id="PF03853">
    <property type="entry name" value="YjeF_N"/>
    <property type="match status" value="1"/>
</dbReference>
<evidence type="ECO:0000313" key="22">
    <source>
        <dbReference type="EMBL" id="ACL10810.1"/>
    </source>
</evidence>
<dbReference type="EC" id="5.1.99.6" evidence="19"/>
<keyword evidence="9 18" id="KW-0630">Potassium</keyword>
<dbReference type="InterPro" id="IPR004443">
    <property type="entry name" value="YjeF_N_dom"/>
</dbReference>
<dbReference type="AlphaFoldDB" id="B8D3X9"/>
<feature type="domain" description="YjeF N-terminal" evidence="21">
    <location>
        <begin position="1"/>
        <end position="211"/>
    </location>
</feature>
<comment type="subunit">
    <text evidence="17">Homotetramer.</text>
</comment>
<comment type="caution">
    <text evidence="18">Lacks conserved residue(s) required for the propagation of feature annotation.</text>
</comment>
<feature type="binding site" evidence="18">
    <location>
        <position position="154"/>
    </location>
    <ligand>
        <name>(6S)-NADPHX</name>
        <dbReference type="ChEBI" id="CHEBI:64076"/>
    </ligand>
</feature>
<evidence type="ECO:0000256" key="4">
    <source>
        <dbReference type="ARBA" id="ARBA00009524"/>
    </source>
</evidence>
<dbReference type="GO" id="GO:0110051">
    <property type="term" value="P:metabolite repair"/>
    <property type="evidence" value="ECO:0007669"/>
    <property type="project" value="TreeGrafter"/>
</dbReference>
<name>B8D3X9_DESA1</name>
<keyword evidence="11 18" id="KW-0413">Isomerase</keyword>
<comment type="cofactor">
    <cofactor evidence="17">
        <name>Mg(2+)</name>
        <dbReference type="ChEBI" id="CHEBI:18420"/>
    </cofactor>
</comment>
<dbReference type="Proteomes" id="UP000006903">
    <property type="component" value="Chromosome"/>
</dbReference>
<dbReference type="GO" id="GO:0052856">
    <property type="term" value="F:NAD(P)HX epimerase activity"/>
    <property type="evidence" value="ECO:0007669"/>
    <property type="project" value="UniProtKB-UniRule"/>
</dbReference>
<dbReference type="Gene3D" id="3.40.1190.20">
    <property type="match status" value="1"/>
</dbReference>
<evidence type="ECO:0000256" key="19">
    <source>
        <dbReference type="PIRNR" id="PIRNR017184"/>
    </source>
</evidence>
<feature type="binding site" evidence="17">
    <location>
        <position position="323"/>
    </location>
    <ligand>
        <name>(6S)-NADPHX</name>
        <dbReference type="ChEBI" id="CHEBI:64076"/>
    </ligand>
</feature>
<reference evidence="22 23" key="1">
    <citation type="journal article" date="2009" name="J. Bacteriol.">
        <title>Complete genome sequence of the anaerobic, protein-degrading hyperthermophilic crenarchaeon Desulfurococcus kamchatkensis.</title>
        <authorList>
            <person name="Ravin N.V."/>
            <person name="Mardanov A.V."/>
            <person name="Beletsky A.V."/>
            <person name="Kublanov I.V."/>
            <person name="Kolganova T.V."/>
            <person name="Lebedinsky A.V."/>
            <person name="Chernyh N.A."/>
            <person name="Bonch-Osmolovskaya E.A."/>
            <person name="Skryabin K.G."/>
        </authorList>
    </citation>
    <scope>NUCLEOTIDE SEQUENCE [LARGE SCALE GENOMIC DNA]</scope>
    <source>
        <strain evidence="23">DSM 18924 / JCM 16383 / VKM B-2413 / 1221n</strain>
    </source>
</reference>